<feature type="region of interest" description="Disordered" evidence="1">
    <location>
        <begin position="60"/>
        <end position="125"/>
    </location>
</feature>
<evidence type="ECO:0000256" key="1">
    <source>
        <dbReference type="SAM" id="MobiDB-lite"/>
    </source>
</evidence>
<protein>
    <submittedName>
        <fullName evidence="2">Uncharacterized protein</fullName>
    </submittedName>
</protein>
<dbReference type="AlphaFoldDB" id="A0A6C0EZP7"/>
<name>A0A6C0EZP7_9ZZZZ</name>
<dbReference type="EMBL" id="MN739004">
    <property type="protein sequence ID" value="QHT34647.1"/>
    <property type="molecule type" value="Genomic_DNA"/>
</dbReference>
<proteinExistence type="predicted"/>
<evidence type="ECO:0000313" key="2">
    <source>
        <dbReference type="EMBL" id="QHT34647.1"/>
    </source>
</evidence>
<sequence>MWYWIFKVSILSLIFIFLLHYLYSFFISTLTIPKVKDLVTLPQQKYDELFHSLEQNKYSQENKGVNGNNGNNGNINLLPSSSSSSSQSMKDELIRFMKEIGGGGSSGGNSGSLSSVAPFSFSKSI</sequence>
<organism evidence="2">
    <name type="scientific">viral metagenome</name>
    <dbReference type="NCBI Taxonomy" id="1070528"/>
    <lineage>
        <taxon>unclassified sequences</taxon>
        <taxon>metagenomes</taxon>
        <taxon>organismal metagenomes</taxon>
    </lineage>
</organism>
<feature type="compositionally biased region" description="Basic and acidic residues" evidence="1">
    <location>
        <begin position="89"/>
        <end position="98"/>
    </location>
</feature>
<accession>A0A6C0EZP7</accession>
<feature type="compositionally biased region" description="Low complexity" evidence="1">
    <location>
        <begin position="62"/>
        <end position="88"/>
    </location>
</feature>
<feature type="compositionally biased region" description="Gly residues" evidence="1">
    <location>
        <begin position="100"/>
        <end position="110"/>
    </location>
</feature>
<reference evidence="2" key="1">
    <citation type="journal article" date="2020" name="Nature">
        <title>Giant virus diversity and host interactions through global metagenomics.</title>
        <authorList>
            <person name="Schulz F."/>
            <person name="Roux S."/>
            <person name="Paez-Espino D."/>
            <person name="Jungbluth S."/>
            <person name="Walsh D.A."/>
            <person name="Denef V.J."/>
            <person name="McMahon K.D."/>
            <person name="Konstantinidis K.T."/>
            <person name="Eloe-Fadrosh E.A."/>
            <person name="Kyrpides N.C."/>
            <person name="Woyke T."/>
        </authorList>
    </citation>
    <scope>NUCLEOTIDE SEQUENCE</scope>
    <source>
        <strain evidence="2">GVMAG-M-3300009163-63</strain>
    </source>
</reference>